<keyword evidence="2" id="KW-1185">Reference proteome</keyword>
<dbReference type="Proteomes" id="UP000799424">
    <property type="component" value="Unassembled WGS sequence"/>
</dbReference>
<sequence>MPHEQQIRASGYAFPEIAEVLEQVILQLDLYDTVISTGDAMIPRFKYKDHNLWDMIRGCEDEYLAEIVEVPVKDDEDDYGDEKATPRVTRVYYDKLRDIRCGFMDVRYPNGWPIGLRELHCDMCDAWHTDFQFQGLHPLLQFLGDMTMCFRGNGARLKIGLARISTNMAPNSCFEYSCEEAVTFAKHLKKLCVAVAAGGEGVATNSMAQPWVTKFVFSAVNMIQNEASLTITEVAPLLQQHGGAMFEGSEGLSRGISNDGGLG</sequence>
<dbReference type="EMBL" id="MU006225">
    <property type="protein sequence ID" value="KAF2826703.1"/>
    <property type="molecule type" value="Genomic_DNA"/>
</dbReference>
<dbReference type="AlphaFoldDB" id="A0A6A7A0R5"/>
<evidence type="ECO:0000313" key="1">
    <source>
        <dbReference type="EMBL" id="KAF2826703.1"/>
    </source>
</evidence>
<accession>A0A6A7A0R5</accession>
<gene>
    <name evidence="1" type="ORF">CC86DRAFT_405963</name>
</gene>
<organism evidence="1 2">
    <name type="scientific">Ophiobolus disseminans</name>
    <dbReference type="NCBI Taxonomy" id="1469910"/>
    <lineage>
        <taxon>Eukaryota</taxon>
        <taxon>Fungi</taxon>
        <taxon>Dikarya</taxon>
        <taxon>Ascomycota</taxon>
        <taxon>Pezizomycotina</taxon>
        <taxon>Dothideomycetes</taxon>
        <taxon>Pleosporomycetidae</taxon>
        <taxon>Pleosporales</taxon>
        <taxon>Pleosporineae</taxon>
        <taxon>Phaeosphaeriaceae</taxon>
        <taxon>Ophiobolus</taxon>
    </lineage>
</organism>
<name>A0A6A7A0R5_9PLEO</name>
<protein>
    <submittedName>
        <fullName evidence="1">Uncharacterized protein</fullName>
    </submittedName>
</protein>
<dbReference type="OrthoDB" id="3795090at2759"/>
<reference evidence="1" key="1">
    <citation type="journal article" date="2020" name="Stud. Mycol.">
        <title>101 Dothideomycetes genomes: a test case for predicting lifestyles and emergence of pathogens.</title>
        <authorList>
            <person name="Haridas S."/>
            <person name="Albert R."/>
            <person name="Binder M."/>
            <person name="Bloem J."/>
            <person name="Labutti K."/>
            <person name="Salamov A."/>
            <person name="Andreopoulos B."/>
            <person name="Baker S."/>
            <person name="Barry K."/>
            <person name="Bills G."/>
            <person name="Bluhm B."/>
            <person name="Cannon C."/>
            <person name="Castanera R."/>
            <person name="Culley D."/>
            <person name="Daum C."/>
            <person name="Ezra D."/>
            <person name="Gonzalez J."/>
            <person name="Henrissat B."/>
            <person name="Kuo A."/>
            <person name="Liang C."/>
            <person name="Lipzen A."/>
            <person name="Lutzoni F."/>
            <person name="Magnuson J."/>
            <person name="Mondo S."/>
            <person name="Nolan M."/>
            <person name="Ohm R."/>
            <person name="Pangilinan J."/>
            <person name="Park H.-J."/>
            <person name="Ramirez L."/>
            <person name="Alfaro M."/>
            <person name="Sun H."/>
            <person name="Tritt A."/>
            <person name="Yoshinaga Y."/>
            <person name="Zwiers L.-H."/>
            <person name="Turgeon B."/>
            <person name="Goodwin S."/>
            <person name="Spatafora J."/>
            <person name="Crous P."/>
            <person name="Grigoriev I."/>
        </authorList>
    </citation>
    <scope>NUCLEOTIDE SEQUENCE</scope>
    <source>
        <strain evidence="1">CBS 113818</strain>
    </source>
</reference>
<evidence type="ECO:0000313" key="2">
    <source>
        <dbReference type="Proteomes" id="UP000799424"/>
    </source>
</evidence>
<proteinExistence type="predicted"/>